<feature type="repeat" description="TPR" evidence="1">
    <location>
        <begin position="309"/>
        <end position="342"/>
    </location>
</feature>
<sequence>MRFSLIVLLFFIETFTCFSQNSNTYYEKAKEQYNAEQYEQSLENFQLAKQQFLNQQNALDVVICLSYISKIKSIQSDYNSSLDYSIEALSYLKHGEINNDSMYADLMSGKALSLKFLGQFQQAYVITDSLINHLKAKKETEKYLANAYQIKSRVEIDLGRHDSSIISAKKALSYTNDQNQEQKAALLNIIGVGFYLKDQLDSALYYYNASYKIKQAIDADNYQLAIAKYNIGIVYEDLGDYDKAIEFYNKAAKYDLSDRGEEIGFLSDIYVALTNTYFSKNDLEKAEEYAEKALQIAIRRYGENSPNTSFAYIAYSNIFELKGDYKKSIEYVKKALEIRRNTYGANHRWTAESLLSISENQVELKRFTEAEKNYNEVITIAKSINNKLVQAYAEIGLGTIYIETNQHDLAIAALKAAKGKFITTYGNYHETHLRVLVLEAENYFKKGAPETALQIIEVIKANAKNSNLFYGLDALTLELNIALHDYNESGDLKLLEKNIQNIDDAIQLIFKIKKDYPSSKSRIYVNNSMNYFVAKAIEASYILYNSTHDFMYVEKAFELSELNRSSALVAGVQDVRFKKMANVPQALLLKENKLNHELARLKKEIYYEENAEETDREYVDELLSKQLICRTALDSLFTKIEIEHPKYYQLKYSEKGIGIKELQNNILKDDETVIEYFLGENQVYVFTISKSEINFIELPKAQNILSVLQVFRERLNKREDLTQQSKTLYKLLVKDLNVDTKRLIIIPDKELNHLPFEALIKDDAFLVENYIICYSGSASLLKTQQDHFFDFKFTRNWVGFAPEFKTNNALTSSKIEIEAVAKLMRGDTFLGEQATVESFIKSTQNSSILHLATHAEIDKVNPLYSKLIFAQDSVLTASDIYTLPINAELAVLSACETGFGKLEKSEGVMSMSRAFQYAGVRSTVMSLWKVPDKETSQIMVSFYTYLKSGTPKNKALQLAKLEYLNTVEDSFLKHPFYWAGFVLSGDISPIETGTNYWWLLFIVIPLFLIILRKQLIKIFD</sequence>
<keyword evidence="2" id="KW-0472">Membrane</keyword>
<evidence type="ECO:0000313" key="4">
    <source>
        <dbReference type="EMBL" id="MBC8754058.1"/>
    </source>
</evidence>
<protein>
    <submittedName>
        <fullName evidence="4">CHAT domain-containing protein</fullName>
    </submittedName>
</protein>
<evidence type="ECO:0000256" key="2">
    <source>
        <dbReference type="SAM" id="Phobius"/>
    </source>
</evidence>
<name>A0ABR7Q6I4_9FLAO</name>
<dbReference type="RefSeq" id="WP_187561098.1">
    <property type="nucleotide sequence ID" value="NZ_JACGWS010000002.1"/>
</dbReference>
<dbReference type="InterPro" id="IPR024983">
    <property type="entry name" value="CHAT_dom"/>
</dbReference>
<reference evidence="4 5" key="1">
    <citation type="submission" date="2020-07" db="EMBL/GenBank/DDBJ databases">
        <title>Description of Kordia aestuariivivens sp. nov., isolated from a tidal flat.</title>
        <authorList>
            <person name="Park S."/>
            <person name="Yoon J.-H."/>
        </authorList>
    </citation>
    <scope>NUCLEOTIDE SEQUENCE [LARGE SCALE GENOMIC DNA]</scope>
    <source>
        <strain evidence="4 5">YSTF-M3</strain>
    </source>
</reference>
<evidence type="ECO:0000256" key="1">
    <source>
        <dbReference type="PROSITE-ProRule" id="PRU00339"/>
    </source>
</evidence>
<dbReference type="EMBL" id="JACGWS010000002">
    <property type="protein sequence ID" value="MBC8754058.1"/>
    <property type="molecule type" value="Genomic_DNA"/>
</dbReference>
<evidence type="ECO:0000259" key="3">
    <source>
        <dbReference type="Pfam" id="PF12770"/>
    </source>
</evidence>
<feature type="repeat" description="TPR" evidence="1">
    <location>
        <begin position="225"/>
        <end position="258"/>
    </location>
</feature>
<dbReference type="PANTHER" id="PTHR10098">
    <property type="entry name" value="RAPSYN-RELATED"/>
    <property type="match status" value="1"/>
</dbReference>
<keyword evidence="5" id="KW-1185">Reference proteome</keyword>
<dbReference type="Proteomes" id="UP000619238">
    <property type="component" value="Unassembled WGS sequence"/>
</dbReference>
<feature type="transmembrane region" description="Helical" evidence="2">
    <location>
        <begin position="995"/>
        <end position="1011"/>
    </location>
</feature>
<comment type="caution">
    <text evidence="4">The sequence shown here is derived from an EMBL/GenBank/DDBJ whole genome shotgun (WGS) entry which is preliminary data.</text>
</comment>
<feature type="repeat" description="TPR" evidence="1">
    <location>
        <begin position="267"/>
        <end position="300"/>
    </location>
</feature>
<dbReference type="PROSITE" id="PS50005">
    <property type="entry name" value="TPR"/>
    <property type="match status" value="3"/>
</dbReference>
<keyword evidence="2" id="KW-1133">Transmembrane helix</keyword>
<dbReference type="PROSITE" id="PS50293">
    <property type="entry name" value="TPR_REGION"/>
    <property type="match status" value="1"/>
</dbReference>
<dbReference type="Gene3D" id="1.25.40.10">
    <property type="entry name" value="Tetratricopeptide repeat domain"/>
    <property type="match status" value="2"/>
</dbReference>
<organism evidence="4 5">
    <name type="scientific">Kordia aestuariivivens</name>
    <dbReference type="NCBI Taxonomy" id="2759037"/>
    <lineage>
        <taxon>Bacteria</taxon>
        <taxon>Pseudomonadati</taxon>
        <taxon>Bacteroidota</taxon>
        <taxon>Flavobacteriia</taxon>
        <taxon>Flavobacteriales</taxon>
        <taxon>Flavobacteriaceae</taxon>
        <taxon>Kordia</taxon>
    </lineage>
</organism>
<proteinExistence type="predicted"/>
<dbReference type="SUPFAM" id="SSF48452">
    <property type="entry name" value="TPR-like"/>
    <property type="match status" value="4"/>
</dbReference>
<dbReference type="InterPro" id="IPR019734">
    <property type="entry name" value="TPR_rpt"/>
</dbReference>
<feature type="domain" description="CHAT" evidence="3">
    <location>
        <begin position="725"/>
        <end position="986"/>
    </location>
</feature>
<gene>
    <name evidence="4" type="ORF">H2O64_05210</name>
</gene>
<keyword evidence="1" id="KW-0802">TPR repeat</keyword>
<accession>A0ABR7Q6I4</accession>
<dbReference type="Pfam" id="PF13424">
    <property type="entry name" value="TPR_12"/>
    <property type="match status" value="2"/>
</dbReference>
<evidence type="ECO:0000313" key="5">
    <source>
        <dbReference type="Proteomes" id="UP000619238"/>
    </source>
</evidence>
<dbReference type="InterPro" id="IPR011990">
    <property type="entry name" value="TPR-like_helical_dom_sf"/>
</dbReference>
<keyword evidence="2" id="KW-0812">Transmembrane</keyword>
<dbReference type="SMART" id="SM00028">
    <property type="entry name" value="TPR"/>
    <property type="match status" value="8"/>
</dbReference>
<dbReference type="Pfam" id="PF12770">
    <property type="entry name" value="CHAT"/>
    <property type="match status" value="1"/>
</dbReference>